<dbReference type="Pfam" id="PF22942">
    <property type="entry name" value="DUF7025"/>
    <property type="match status" value="1"/>
</dbReference>
<dbReference type="GO" id="GO:0016887">
    <property type="term" value="F:ATP hydrolysis activity"/>
    <property type="evidence" value="ECO:0007669"/>
    <property type="project" value="InterPro"/>
</dbReference>
<dbReference type="InterPro" id="IPR027417">
    <property type="entry name" value="P-loop_NTPase"/>
</dbReference>
<sequence length="1176" mass="133444">MNSFSGTVFRPQDDVSQPSSINGEDTEDGSDSNQLVSQNRRRAPMMIDWRRKICSFLNMPSTCTDDEIIEELEIKDKLLRECEALKRFACSNQGPPKVQIINRISCQDSDEQGLYLDEPWLVENGPYRAHLRCSRLVDNLELYLEQNKDIVCIAYRNYECCGKPPLVPDPGQYELLVGENVHIVSEKLRAAWNQLVVVVTDDTESPTDISRGSFDLEDEYSRANETHHPYLWWFQHRNTIERVKSCLSQDFKTQVEAFQYYLKVYLGDEWAKVDSLIREGKITAKYLLYLFAPGQIIISKLKGSSVSQWQAYTATNWLATIGNARTKGNFQASIQVTYWDFDGHFQRFNSTLNVSGLPSLTEEFPINSMMVFPMKYVDDGTVNNLRRRGEMFWKCRFRKYVCVRGTPEDHLYGANSGSRFMIDRATFRQMHPPISDQQAPVRYQDDLGPDVMAQGEPMPELGDGFYMCLPTTLYGFNMQKKDWVKLEVDLLDEVTWNEEAFDLLVMERQTKELVEAVVTNHLDEDRDTDVIHGKGNGLFILLHGGPGTGKTLTAESVAEIAKKPLYRVTCGDVGTKAEEVERYLEVVSLLGKTWGCVVLLDEADVFLEQRKLDSLERNALVSVFLRVLEYYDGIMILTSNRVGIFDEAFKSRIQLSLRYNDLEEGQRRQIWLNFINRLEKLESQRITQASEPSLTNILSTSQTAPRLGVDIKSMRDRLDDLAEAPLNGREIRNMISTARQLAVFRKEKLGYRHLESVMAEAKKFGEYIKRLHKGYTSDQIKRGPQKADLMMSSSPQILGQVTSGRSLQPSRAKPPAGSPTVAIEHPYLHYPPRPLFAAEEPGNGSILNGTKAIMRKVDDKMSVSSNALDRDPFGLRYVKADTVGLDWEDVIPADRLGEMEAEEKEKETQAYLGKLLAKGAPRRAAIRRRNRGSERDSRPKKLHKEQQDGERYKNNFLRAWSPEGQDYPPSEAYGSLLSLRRLRSTHYTISQDHTSGQEAHEDSVLASFGKRRRTDNPSISPSEGRLLQRSLNLLASGDDAVAEDEGFGTQQIFEANLHDRQPVVSNMAEDTVSLTQGPVPGFTDFSPAKEETNEGKHNRDDFELGGARKRGRHRQMLDTSLVDRSGDTAPGSASPQDMAQLRSVDRVKISELAQTMYNVASEEQRCLSLQLRVGTP</sequence>
<dbReference type="InterPro" id="IPR003959">
    <property type="entry name" value="ATPase_AAA_core"/>
</dbReference>
<dbReference type="Pfam" id="PF23232">
    <property type="entry name" value="AAA_lid_13"/>
    <property type="match status" value="1"/>
</dbReference>
<dbReference type="GO" id="GO:0005524">
    <property type="term" value="F:ATP binding"/>
    <property type="evidence" value="ECO:0007669"/>
    <property type="project" value="InterPro"/>
</dbReference>
<dbReference type="Proteomes" id="UP000532311">
    <property type="component" value="Unassembled WGS sequence"/>
</dbReference>
<dbReference type="InterPro" id="IPR056599">
    <property type="entry name" value="AAA_lid_fung"/>
</dbReference>
<gene>
    <name evidence="3" type="ORF">FGLOB1_5054</name>
</gene>
<feature type="compositionally biased region" description="Basic and acidic residues" evidence="1">
    <location>
        <begin position="1087"/>
        <end position="1102"/>
    </location>
</feature>
<dbReference type="InterPro" id="IPR054289">
    <property type="entry name" value="DUF7025"/>
</dbReference>
<feature type="compositionally biased region" description="Basic residues" evidence="1">
    <location>
        <begin position="920"/>
        <end position="930"/>
    </location>
</feature>
<evidence type="ECO:0000313" key="3">
    <source>
        <dbReference type="EMBL" id="KAF5711426.1"/>
    </source>
</evidence>
<feature type="region of interest" description="Disordered" evidence="1">
    <location>
        <begin position="1074"/>
        <end position="1141"/>
    </location>
</feature>
<protein>
    <submittedName>
        <fullName evidence="3">AAA family ATPase</fullName>
    </submittedName>
</protein>
<feature type="region of interest" description="Disordered" evidence="1">
    <location>
        <begin position="990"/>
        <end position="1024"/>
    </location>
</feature>
<reference evidence="3 4" key="1">
    <citation type="submission" date="2020-05" db="EMBL/GenBank/DDBJ databases">
        <title>Identification and distribution of gene clusters putatively required for synthesis of sphingolipid metabolism inhibitors in phylogenetically diverse species of the filamentous fungus Fusarium.</title>
        <authorList>
            <person name="Kim H.-S."/>
            <person name="Busman M."/>
            <person name="Brown D.W."/>
            <person name="Divon H."/>
            <person name="Uhlig S."/>
            <person name="Proctor R.H."/>
        </authorList>
    </citation>
    <scope>NUCLEOTIDE SEQUENCE [LARGE SCALE GENOMIC DNA]</scope>
    <source>
        <strain evidence="3 4">NRRL 26131</strain>
    </source>
</reference>
<keyword evidence="4" id="KW-1185">Reference proteome</keyword>
<feature type="region of interest" description="Disordered" evidence="1">
    <location>
        <begin position="920"/>
        <end position="953"/>
    </location>
</feature>
<feature type="compositionally biased region" description="Polar residues" evidence="1">
    <location>
        <begin position="14"/>
        <end position="23"/>
    </location>
</feature>
<dbReference type="AlphaFoldDB" id="A0A8H5YHE8"/>
<feature type="compositionally biased region" description="Basic and acidic residues" evidence="1">
    <location>
        <begin position="931"/>
        <end position="953"/>
    </location>
</feature>
<dbReference type="Pfam" id="PF00004">
    <property type="entry name" value="AAA"/>
    <property type="match status" value="1"/>
</dbReference>
<dbReference type="CDD" id="cd19481">
    <property type="entry name" value="RecA-like_protease"/>
    <property type="match status" value="1"/>
</dbReference>
<evidence type="ECO:0000313" key="4">
    <source>
        <dbReference type="Proteomes" id="UP000532311"/>
    </source>
</evidence>
<dbReference type="InterPro" id="IPR003593">
    <property type="entry name" value="AAA+_ATPase"/>
</dbReference>
<name>A0A8H5YHE8_9HYPO</name>
<dbReference type="SUPFAM" id="SSF52540">
    <property type="entry name" value="P-loop containing nucleoside triphosphate hydrolases"/>
    <property type="match status" value="1"/>
</dbReference>
<evidence type="ECO:0000259" key="2">
    <source>
        <dbReference type="SMART" id="SM00382"/>
    </source>
</evidence>
<comment type="caution">
    <text evidence="3">The sequence shown here is derived from an EMBL/GenBank/DDBJ whole genome shotgun (WGS) entry which is preliminary data.</text>
</comment>
<dbReference type="EMBL" id="JAAQPF010000193">
    <property type="protein sequence ID" value="KAF5711426.1"/>
    <property type="molecule type" value="Genomic_DNA"/>
</dbReference>
<dbReference type="SMART" id="SM00382">
    <property type="entry name" value="AAA"/>
    <property type="match status" value="1"/>
</dbReference>
<dbReference type="PANTHER" id="PTHR46411:SF2">
    <property type="entry name" value="AAA+ ATPASE DOMAIN-CONTAINING PROTEIN"/>
    <property type="match status" value="1"/>
</dbReference>
<proteinExistence type="predicted"/>
<feature type="region of interest" description="Disordered" evidence="1">
    <location>
        <begin position="1"/>
        <end position="39"/>
    </location>
</feature>
<organism evidence="3 4">
    <name type="scientific">Fusarium globosum</name>
    <dbReference type="NCBI Taxonomy" id="78864"/>
    <lineage>
        <taxon>Eukaryota</taxon>
        <taxon>Fungi</taxon>
        <taxon>Dikarya</taxon>
        <taxon>Ascomycota</taxon>
        <taxon>Pezizomycotina</taxon>
        <taxon>Sordariomycetes</taxon>
        <taxon>Hypocreomycetidae</taxon>
        <taxon>Hypocreales</taxon>
        <taxon>Nectriaceae</taxon>
        <taxon>Fusarium</taxon>
        <taxon>Fusarium fujikuroi species complex</taxon>
    </lineage>
</organism>
<accession>A0A8H5YHE8</accession>
<dbReference type="Gene3D" id="3.40.50.300">
    <property type="entry name" value="P-loop containing nucleotide triphosphate hydrolases"/>
    <property type="match status" value="1"/>
</dbReference>
<evidence type="ECO:0000256" key="1">
    <source>
        <dbReference type="SAM" id="MobiDB-lite"/>
    </source>
</evidence>
<feature type="domain" description="AAA+ ATPase" evidence="2">
    <location>
        <begin position="536"/>
        <end position="663"/>
    </location>
</feature>
<dbReference type="PANTHER" id="PTHR46411">
    <property type="entry name" value="FAMILY ATPASE, PUTATIVE-RELATED"/>
    <property type="match status" value="1"/>
</dbReference>